<dbReference type="PANTHER" id="PTHR12682:SF11">
    <property type="entry name" value="PROTEIN ARCHEASE"/>
    <property type="match status" value="1"/>
</dbReference>
<dbReference type="EMBL" id="OC917070">
    <property type="protein sequence ID" value="CAD7646052.1"/>
    <property type="molecule type" value="Genomic_DNA"/>
</dbReference>
<dbReference type="GO" id="GO:0006388">
    <property type="term" value="P:tRNA splicing, via endonucleolytic cleavage and ligation"/>
    <property type="evidence" value="ECO:0007669"/>
    <property type="project" value="TreeGrafter"/>
</dbReference>
<evidence type="ECO:0000259" key="5">
    <source>
        <dbReference type="Pfam" id="PF01951"/>
    </source>
</evidence>
<evidence type="ECO:0000256" key="3">
    <source>
        <dbReference type="ARBA" id="ARBA00022723"/>
    </source>
</evidence>
<name>A0A7R9QHL7_9ACAR</name>
<keyword evidence="2" id="KW-0819">tRNA processing</keyword>
<dbReference type="AlphaFoldDB" id="A0A7R9QHL7"/>
<keyword evidence="3" id="KW-0479">Metal-binding</keyword>
<evidence type="ECO:0000313" key="7">
    <source>
        <dbReference type="Proteomes" id="UP000728032"/>
    </source>
</evidence>
<dbReference type="Pfam" id="PF01951">
    <property type="entry name" value="Archease"/>
    <property type="match status" value="1"/>
</dbReference>
<evidence type="ECO:0000313" key="6">
    <source>
        <dbReference type="EMBL" id="CAD7646052.1"/>
    </source>
</evidence>
<dbReference type="FunFam" id="3.55.10.10:FF:000001">
    <property type="entry name" value="protein archease isoform X1"/>
    <property type="match status" value="1"/>
</dbReference>
<keyword evidence="4" id="KW-0106">Calcium</keyword>
<sequence>MDNPIDITVTEEDTTLPPQQYEYLDHTADVQIHAWGTSLAEAMEQSAVAMFAYMTEIQTVDSTDTHDIEVEGHDLQSLFYQFLDEFLFGFSAEPFFIARKVKILEFDREANKIKARGYGETFSLDKHPQGTEVKAITFSNMQIHEKVGRTDVYVIIDI</sequence>
<dbReference type="InterPro" id="IPR002804">
    <property type="entry name" value="Archease"/>
</dbReference>
<proteinExistence type="inferred from homology"/>
<gene>
    <name evidence="6" type="ORF">ONB1V03_LOCUS5530</name>
</gene>
<dbReference type="Proteomes" id="UP000728032">
    <property type="component" value="Unassembled WGS sequence"/>
</dbReference>
<keyword evidence="7" id="KW-1185">Reference proteome</keyword>
<dbReference type="InterPro" id="IPR023572">
    <property type="entry name" value="Archease_dom"/>
</dbReference>
<dbReference type="Gene3D" id="3.55.10.10">
    <property type="entry name" value="Archease domain"/>
    <property type="match status" value="1"/>
</dbReference>
<organism evidence="6">
    <name type="scientific">Oppiella nova</name>
    <dbReference type="NCBI Taxonomy" id="334625"/>
    <lineage>
        <taxon>Eukaryota</taxon>
        <taxon>Metazoa</taxon>
        <taxon>Ecdysozoa</taxon>
        <taxon>Arthropoda</taxon>
        <taxon>Chelicerata</taxon>
        <taxon>Arachnida</taxon>
        <taxon>Acari</taxon>
        <taxon>Acariformes</taxon>
        <taxon>Sarcoptiformes</taxon>
        <taxon>Oribatida</taxon>
        <taxon>Brachypylina</taxon>
        <taxon>Oppioidea</taxon>
        <taxon>Oppiidae</taxon>
        <taxon>Oppiella</taxon>
    </lineage>
</organism>
<feature type="domain" description="Archease" evidence="5">
    <location>
        <begin position="21"/>
        <end position="158"/>
    </location>
</feature>
<dbReference type="PANTHER" id="PTHR12682">
    <property type="entry name" value="ARCHEASE"/>
    <property type="match status" value="1"/>
</dbReference>
<evidence type="ECO:0000256" key="2">
    <source>
        <dbReference type="ARBA" id="ARBA00022694"/>
    </source>
</evidence>
<reference evidence="6" key="1">
    <citation type="submission" date="2020-11" db="EMBL/GenBank/DDBJ databases">
        <authorList>
            <person name="Tran Van P."/>
        </authorList>
    </citation>
    <scope>NUCLEOTIDE SEQUENCE</scope>
</reference>
<dbReference type="EMBL" id="CAJPVJ010002245">
    <property type="protein sequence ID" value="CAG2165998.1"/>
    <property type="molecule type" value="Genomic_DNA"/>
</dbReference>
<dbReference type="InterPro" id="IPR036820">
    <property type="entry name" value="Archease_dom_sf"/>
</dbReference>
<dbReference type="OrthoDB" id="2190767at2759"/>
<protein>
    <recommendedName>
        <fullName evidence="5">Archease domain-containing protein</fullName>
    </recommendedName>
</protein>
<evidence type="ECO:0000256" key="4">
    <source>
        <dbReference type="ARBA" id="ARBA00022837"/>
    </source>
</evidence>
<accession>A0A7R9QHL7</accession>
<evidence type="ECO:0000256" key="1">
    <source>
        <dbReference type="ARBA" id="ARBA00007963"/>
    </source>
</evidence>
<dbReference type="SUPFAM" id="SSF69819">
    <property type="entry name" value="MTH1598-like"/>
    <property type="match status" value="1"/>
</dbReference>
<comment type="similarity">
    <text evidence="1">Belongs to the archease family.</text>
</comment>
<dbReference type="GO" id="GO:0072669">
    <property type="term" value="C:tRNA-splicing ligase complex"/>
    <property type="evidence" value="ECO:0007669"/>
    <property type="project" value="TreeGrafter"/>
</dbReference>
<dbReference type="GO" id="GO:0046872">
    <property type="term" value="F:metal ion binding"/>
    <property type="evidence" value="ECO:0007669"/>
    <property type="project" value="UniProtKB-KW"/>
</dbReference>